<evidence type="ECO:0000256" key="5">
    <source>
        <dbReference type="ARBA" id="ARBA00023098"/>
    </source>
</evidence>
<dbReference type="InterPro" id="IPR025483">
    <property type="entry name" value="Lipase_euk"/>
</dbReference>
<sequence length="421" mass="47892">MAALLKLLVVASALAAASAFLRRPKTLKVTKGELWESSVQLARRWGYQAEQHRFFTSDNYEVILHHIVASRNGTRGGVPVLLGHGMVSSDEQWYIRGPIGPIFLIAEQGYDVWTVNYRGSFYSRRHRTLNTKDHEFWDFSWHENGVIDQAEAIDYVLNATGYKQLIVVGHSMSSTAQVVLLAERPEYNDKVMGQVLMCPTVLFGHPTGAVAWGLGRLNDVSFQKLDYHDSLENDWVPGLAHPVPETCYINSGSPKAILMPHCLRIFDFIMGKIHRPVNDYLLYLILHHYPAGASIKQMVHYIQSSYSGNFSLFDYGKDRNQELYGQDIPPLYNLTNIRTPTYFVYGSADATVNWKDVKILADRMNLGVVKKLHLVVDYNHIDYLIATDADKVIYPALLKYLDEIRDGSYSKELERPKVTTF</sequence>
<dbReference type="KEGG" id="tpal:117644827"/>
<evidence type="ECO:0000256" key="9">
    <source>
        <dbReference type="SAM" id="SignalP"/>
    </source>
</evidence>
<protein>
    <recommendedName>
        <fullName evidence="7">Lipase</fullName>
    </recommendedName>
</protein>
<dbReference type="Pfam" id="PF00561">
    <property type="entry name" value="Abhydrolase_1"/>
    <property type="match status" value="1"/>
</dbReference>
<feature type="domain" description="AB hydrolase-1" evidence="10">
    <location>
        <begin position="79"/>
        <end position="199"/>
    </location>
</feature>
<evidence type="ECO:0000256" key="2">
    <source>
        <dbReference type="ARBA" id="ARBA00022729"/>
    </source>
</evidence>
<feature type="chain" id="PRO_5027536821" description="Lipase" evidence="9">
    <location>
        <begin position="20"/>
        <end position="421"/>
    </location>
</feature>
<evidence type="ECO:0000256" key="7">
    <source>
        <dbReference type="PIRNR" id="PIRNR000862"/>
    </source>
</evidence>
<organism evidence="12">
    <name type="scientific">Thrips palmi</name>
    <name type="common">Melon thrips</name>
    <dbReference type="NCBI Taxonomy" id="161013"/>
    <lineage>
        <taxon>Eukaryota</taxon>
        <taxon>Metazoa</taxon>
        <taxon>Ecdysozoa</taxon>
        <taxon>Arthropoda</taxon>
        <taxon>Hexapoda</taxon>
        <taxon>Insecta</taxon>
        <taxon>Pterygota</taxon>
        <taxon>Neoptera</taxon>
        <taxon>Paraneoptera</taxon>
        <taxon>Thysanoptera</taxon>
        <taxon>Terebrantia</taxon>
        <taxon>Thripoidea</taxon>
        <taxon>Thripidae</taxon>
        <taxon>Thrips</taxon>
    </lineage>
</organism>
<dbReference type="InterPro" id="IPR000073">
    <property type="entry name" value="AB_hydrolase_1"/>
</dbReference>
<evidence type="ECO:0000256" key="8">
    <source>
        <dbReference type="PIRSR" id="PIRSR000862-1"/>
    </source>
</evidence>
<evidence type="ECO:0000313" key="11">
    <source>
        <dbReference type="Proteomes" id="UP000515158"/>
    </source>
</evidence>
<name>A0A6P8YTD9_THRPL</name>
<evidence type="ECO:0000256" key="6">
    <source>
        <dbReference type="ARBA" id="ARBA00023180"/>
    </source>
</evidence>
<dbReference type="PIRSF" id="PIRSF000862">
    <property type="entry name" value="Steryl_ester_lip"/>
    <property type="match status" value="1"/>
</dbReference>
<dbReference type="Proteomes" id="UP000515158">
    <property type="component" value="Unplaced"/>
</dbReference>
<dbReference type="GO" id="GO:0016042">
    <property type="term" value="P:lipid catabolic process"/>
    <property type="evidence" value="ECO:0007669"/>
    <property type="project" value="UniProtKB-KW"/>
</dbReference>
<keyword evidence="5" id="KW-0443">Lipid metabolism</keyword>
<dbReference type="FunFam" id="3.40.50.1820:FF:000057">
    <property type="entry name" value="Lipase"/>
    <property type="match status" value="1"/>
</dbReference>
<dbReference type="OrthoDB" id="9974421at2759"/>
<keyword evidence="3 7" id="KW-0378">Hydrolase</keyword>
<comment type="similarity">
    <text evidence="1 7">Belongs to the AB hydrolase superfamily. Lipase family.</text>
</comment>
<dbReference type="InterPro" id="IPR029058">
    <property type="entry name" value="AB_hydrolase_fold"/>
</dbReference>
<dbReference type="InParanoid" id="A0A6P8YTD9"/>
<proteinExistence type="inferred from homology"/>
<evidence type="ECO:0000313" key="12">
    <source>
        <dbReference type="RefSeq" id="XP_034240361.1"/>
    </source>
</evidence>
<accession>A0A6P8YTD9</accession>
<keyword evidence="2 9" id="KW-0732">Signal</keyword>
<feature type="signal peptide" evidence="9">
    <location>
        <begin position="1"/>
        <end position="19"/>
    </location>
</feature>
<reference evidence="12" key="1">
    <citation type="submission" date="2025-08" db="UniProtKB">
        <authorList>
            <consortium name="RefSeq"/>
        </authorList>
    </citation>
    <scope>IDENTIFICATION</scope>
    <source>
        <tissue evidence="12">Total insect</tissue>
    </source>
</reference>
<feature type="active site" description="Charge relay system" evidence="8">
    <location>
        <position position="380"/>
    </location>
</feature>
<keyword evidence="11" id="KW-1185">Reference proteome</keyword>
<dbReference type="PANTHER" id="PTHR11005">
    <property type="entry name" value="LYSOSOMAL ACID LIPASE-RELATED"/>
    <property type="match status" value="1"/>
</dbReference>
<dbReference type="SUPFAM" id="SSF53474">
    <property type="entry name" value="alpha/beta-Hydrolases"/>
    <property type="match status" value="1"/>
</dbReference>
<evidence type="ECO:0000256" key="1">
    <source>
        <dbReference type="ARBA" id="ARBA00010701"/>
    </source>
</evidence>
<gene>
    <name evidence="12" type="primary">LOC117644827</name>
</gene>
<feature type="active site" description="Nucleophile" evidence="8">
    <location>
        <position position="171"/>
    </location>
</feature>
<dbReference type="GO" id="GO:0016788">
    <property type="term" value="F:hydrolase activity, acting on ester bonds"/>
    <property type="evidence" value="ECO:0007669"/>
    <property type="project" value="InterPro"/>
</dbReference>
<keyword evidence="6" id="KW-0325">Glycoprotein</keyword>
<evidence type="ECO:0000256" key="4">
    <source>
        <dbReference type="ARBA" id="ARBA00022963"/>
    </source>
</evidence>
<dbReference type="GeneID" id="117644827"/>
<dbReference type="Gene3D" id="3.40.50.1820">
    <property type="entry name" value="alpha/beta hydrolase"/>
    <property type="match status" value="1"/>
</dbReference>
<evidence type="ECO:0000256" key="3">
    <source>
        <dbReference type="ARBA" id="ARBA00022801"/>
    </source>
</evidence>
<dbReference type="AlphaFoldDB" id="A0A6P8YTD9"/>
<feature type="active site" description="Charge relay system" evidence="8">
    <location>
        <position position="349"/>
    </location>
</feature>
<evidence type="ECO:0000259" key="10">
    <source>
        <dbReference type="Pfam" id="PF00561"/>
    </source>
</evidence>
<keyword evidence="4 7" id="KW-0442">Lipid degradation</keyword>
<dbReference type="RefSeq" id="XP_034240361.1">
    <property type="nucleotide sequence ID" value="XM_034384470.1"/>
</dbReference>